<accession>A0A7M7NCB5</accession>
<organism evidence="4 5">
    <name type="scientific">Strongylocentrotus purpuratus</name>
    <name type="common">Purple sea urchin</name>
    <dbReference type="NCBI Taxonomy" id="7668"/>
    <lineage>
        <taxon>Eukaryota</taxon>
        <taxon>Metazoa</taxon>
        <taxon>Echinodermata</taxon>
        <taxon>Eleutherozoa</taxon>
        <taxon>Echinozoa</taxon>
        <taxon>Echinoidea</taxon>
        <taxon>Euechinoidea</taxon>
        <taxon>Echinacea</taxon>
        <taxon>Camarodonta</taxon>
        <taxon>Echinidea</taxon>
        <taxon>Strongylocentrotidae</taxon>
        <taxon>Strongylocentrotus</taxon>
    </lineage>
</organism>
<dbReference type="InParanoid" id="A0A7M7NCB5"/>
<dbReference type="AlphaFoldDB" id="A0A7M7NCB5"/>
<feature type="domain" description="DDE Tnp4" evidence="3">
    <location>
        <begin position="55"/>
        <end position="97"/>
    </location>
</feature>
<dbReference type="OMA" id="HINIRPC"/>
<proteinExistence type="predicted"/>
<evidence type="ECO:0000256" key="1">
    <source>
        <dbReference type="ARBA" id="ARBA00001968"/>
    </source>
</evidence>
<evidence type="ECO:0000313" key="5">
    <source>
        <dbReference type="Proteomes" id="UP000007110"/>
    </source>
</evidence>
<protein>
    <recommendedName>
        <fullName evidence="3">DDE Tnp4 domain-containing protein</fullName>
    </recommendedName>
</protein>
<dbReference type="GO" id="GO:0046872">
    <property type="term" value="F:metal ion binding"/>
    <property type="evidence" value="ECO:0007669"/>
    <property type="project" value="UniProtKB-KW"/>
</dbReference>
<dbReference type="InterPro" id="IPR027806">
    <property type="entry name" value="HARBI1_dom"/>
</dbReference>
<reference evidence="4" key="2">
    <citation type="submission" date="2021-01" db="UniProtKB">
        <authorList>
            <consortium name="EnsemblMetazoa"/>
        </authorList>
    </citation>
    <scope>IDENTIFICATION</scope>
</reference>
<keyword evidence="2" id="KW-0479">Metal-binding</keyword>
<evidence type="ECO:0000256" key="2">
    <source>
        <dbReference type="ARBA" id="ARBA00022723"/>
    </source>
</evidence>
<dbReference type="KEGG" id="spu:115921244"/>
<sequence>MGKETIQKFVPDVARAVVDEYAAEVTSLPTTNEGWLEVAGDFEARWNLPHCLGGYDGKHIRLQKPNKSGSLYFNYKQFFSVVLMALVDSKYQFLWIASLAR</sequence>
<dbReference type="EnsemblMetazoa" id="XM_030978525">
    <property type="protein sequence ID" value="XP_030834385"/>
    <property type="gene ID" value="LOC115921244"/>
</dbReference>
<dbReference type="OrthoDB" id="6775305at2759"/>
<dbReference type="RefSeq" id="XP_030834385.1">
    <property type="nucleotide sequence ID" value="XM_030978525.1"/>
</dbReference>
<evidence type="ECO:0000313" key="4">
    <source>
        <dbReference type="EnsemblMetazoa" id="XP_030834385"/>
    </source>
</evidence>
<dbReference type="Proteomes" id="UP000007110">
    <property type="component" value="Unassembled WGS sequence"/>
</dbReference>
<comment type="cofactor">
    <cofactor evidence="1">
        <name>a divalent metal cation</name>
        <dbReference type="ChEBI" id="CHEBI:60240"/>
    </cofactor>
</comment>
<dbReference type="GeneID" id="115921244"/>
<dbReference type="Pfam" id="PF13359">
    <property type="entry name" value="DDE_Tnp_4"/>
    <property type="match status" value="1"/>
</dbReference>
<reference evidence="5" key="1">
    <citation type="submission" date="2015-02" db="EMBL/GenBank/DDBJ databases">
        <title>Genome sequencing for Strongylocentrotus purpuratus.</title>
        <authorList>
            <person name="Murali S."/>
            <person name="Liu Y."/>
            <person name="Vee V."/>
            <person name="English A."/>
            <person name="Wang M."/>
            <person name="Skinner E."/>
            <person name="Han Y."/>
            <person name="Muzny D.M."/>
            <person name="Worley K.C."/>
            <person name="Gibbs R.A."/>
        </authorList>
    </citation>
    <scope>NUCLEOTIDE SEQUENCE</scope>
</reference>
<keyword evidence="5" id="KW-1185">Reference proteome</keyword>
<name>A0A7M7NCB5_STRPU</name>
<evidence type="ECO:0000259" key="3">
    <source>
        <dbReference type="Pfam" id="PF13359"/>
    </source>
</evidence>